<reference evidence="2" key="1">
    <citation type="submission" date="2021-11" db="EMBL/GenBank/DDBJ databases">
        <authorList>
            <consortium name="Genoscope - CEA"/>
            <person name="William W."/>
        </authorList>
    </citation>
    <scope>NUCLEOTIDE SEQUENCE</scope>
</reference>
<keyword evidence="3" id="KW-1185">Reference proteome</keyword>
<feature type="compositionally biased region" description="Basic and acidic residues" evidence="1">
    <location>
        <begin position="395"/>
        <end position="413"/>
    </location>
</feature>
<feature type="compositionally biased region" description="Basic residues" evidence="1">
    <location>
        <begin position="104"/>
        <end position="113"/>
    </location>
</feature>
<feature type="compositionally biased region" description="Pro residues" evidence="1">
    <location>
        <begin position="62"/>
        <end position="71"/>
    </location>
</feature>
<organism evidence="2 3">
    <name type="scientific">Pelagomonas calceolata</name>
    <dbReference type="NCBI Taxonomy" id="35677"/>
    <lineage>
        <taxon>Eukaryota</taxon>
        <taxon>Sar</taxon>
        <taxon>Stramenopiles</taxon>
        <taxon>Ochrophyta</taxon>
        <taxon>Pelagophyceae</taxon>
        <taxon>Pelagomonadales</taxon>
        <taxon>Pelagomonadaceae</taxon>
        <taxon>Pelagomonas</taxon>
    </lineage>
</organism>
<evidence type="ECO:0000256" key="1">
    <source>
        <dbReference type="SAM" id="MobiDB-lite"/>
    </source>
</evidence>
<gene>
    <name evidence="2" type="ORF">PECAL_5P16740</name>
</gene>
<sequence length="489" mass="53753">MGAGQSLNDADAADTTTTTAPPPLLPQAAKKTAPEPQQPSRRKLRASTLAARSAALAKSLVSPPPPPPPPRRALKKKESTDETVESAADAAQPASLLQQPKLPVVKHPRRTKTGWKRETGKTKEEKAAYLFLRASDDEFKRMYRLYVEVVEGDLTLDEETRLLVEGLFGAFKELHGALAEVDEVHPTDERLANITKCALHLSEAAKAVASNRMTGGYFAEAISVLSGASRRGFSPKEALAEFDKHLEVITKKRENRDAYLLQTATDGRGGRDTKGRDIRVDAVTTRAIREAGAERRRALANGERKPRYGSSATEPTHTRAHRIDLAHRKKRAKNRSHRFACAQNAKAVATPQFCRPRGVRGDGMPLFSTDSRLVPKGRDNRPLIAEEAAARAVEHRAEKGKKTLAEKAADRRAGGLPDNVRPSRAKSRAGQYYVRVSVLVRKGRKAKKMMSVVKPGTDGYYASKKAAADVRDEWIKKGRPESWMAKEGF</sequence>
<proteinExistence type="predicted"/>
<dbReference type="Proteomes" id="UP000789595">
    <property type="component" value="Unassembled WGS sequence"/>
</dbReference>
<feature type="region of interest" description="Disordered" evidence="1">
    <location>
        <begin position="395"/>
        <end position="427"/>
    </location>
</feature>
<protein>
    <submittedName>
        <fullName evidence="2">Uncharacterized protein</fullName>
    </submittedName>
</protein>
<evidence type="ECO:0000313" key="2">
    <source>
        <dbReference type="EMBL" id="CAH0377094.1"/>
    </source>
</evidence>
<name>A0A8J2SZJ6_9STRA</name>
<comment type="caution">
    <text evidence="2">The sequence shown here is derived from an EMBL/GenBank/DDBJ whole genome shotgun (WGS) entry which is preliminary data.</text>
</comment>
<feature type="region of interest" description="Disordered" evidence="1">
    <location>
        <begin position="1"/>
        <end position="113"/>
    </location>
</feature>
<accession>A0A8J2SZJ6</accession>
<evidence type="ECO:0000313" key="3">
    <source>
        <dbReference type="Proteomes" id="UP000789595"/>
    </source>
</evidence>
<dbReference type="EMBL" id="CAKKNE010000005">
    <property type="protein sequence ID" value="CAH0377094.1"/>
    <property type="molecule type" value="Genomic_DNA"/>
</dbReference>
<feature type="compositionally biased region" description="Low complexity" evidence="1">
    <location>
        <begin position="46"/>
        <end position="60"/>
    </location>
</feature>
<dbReference type="AlphaFoldDB" id="A0A8J2SZJ6"/>